<proteinExistence type="predicted"/>
<name>A0A101M1G1_PICGL</name>
<sequence length="91" mass="10440">MGPTSALPAISCPIRGFLVYPTLVVPSNPFIQCVEFLKDRLEKIVDIFIHPLHESTYSISRNKNGLAQPTSLIHRTYDCRGYYQSRIRHNH</sequence>
<geneLocation type="mitochondrion" evidence="1"/>
<reference evidence="1" key="1">
    <citation type="journal article" date="2015" name="Genome Biol. Evol.">
        <title>Organellar Genomes of White Spruce (Picea glauca): Assembly and Annotation.</title>
        <authorList>
            <person name="Jackman S.D."/>
            <person name="Warren R.L."/>
            <person name="Gibb E.A."/>
            <person name="Vandervalk B.P."/>
            <person name="Mohamadi H."/>
            <person name="Chu J."/>
            <person name="Raymond A."/>
            <person name="Pleasance S."/>
            <person name="Coope R."/>
            <person name="Wildung M.R."/>
            <person name="Ritland C.E."/>
            <person name="Bousquet J."/>
            <person name="Jones S.J."/>
            <person name="Bohlmann J."/>
            <person name="Birol I."/>
        </authorList>
    </citation>
    <scope>NUCLEOTIDE SEQUENCE [LARGE SCALE GENOMIC DNA]</scope>
    <source>
        <tissue evidence="1">Flushing bud</tissue>
    </source>
</reference>
<protein>
    <submittedName>
        <fullName evidence="1">Uncharacterized protein</fullName>
    </submittedName>
</protein>
<keyword evidence="1" id="KW-0496">Mitochondrion</keyword>
<comment type="caution">
    <text evidence="1">The sequence shown here is derived from an EMBL/GenBank/DDBJ whole genome shotgun (WGS) entry which is preliminary data.</text>
</comment>
<gene>
    <name evidence="1" type="ORF">ABT39_MTgene3804</name>
</gene>
<organism evidence="1">
    <name type="scientific">Picea glauca</name>
    <name type="common">White spruce</name>
    <name type="synonym">Pinus glauca</name>
    <dbReference type="NCBI Taxonomy" id="3330"/>
    <lineage>
        <taxon>Eukaryota</taxon>
        <taxon>Viridiplantae</taxon>
        <taxon>Streptophyta</taxon>
        <taxon>Embryophyta</taxon>
        <taxon>Tracheophyta</taxon>
        <taxon>Spermatophyta</taxon>
        <taxon>Pinopsida</taxon>
        <taxon>Pinidae</taxon>
        <taxon>Conifers I</taxon>
        <taxon>Pinales</taxon>
        <taxon>Pinaceae</taxon>
        <taxon>Picea</taxon>
    </lineage>
</organism>
<dbReference type="AlphaFoldDB" id="A0A101M1G1"/>
<dbReference type="EMBL" id="LKAM01000003">
    <property type="protein sequence ID" value="KUM49255.1"/>
    <property type="molecule type" value="Genomic_DNA"/>
</dbReference>
<evidence type="ECO:0000313" key="1">
    <source>
        <dbReference type="EMBL" id="KUM49255.1"/>
    </source>
</evidence>
<accession>A0A101M1G1</accession>